<sequence>MTNRTGTDDALGIEIESRREQIVELCAALVAAHSVTPPGDTTAPARVTRDALVELGIDARFEARDPRKPSVVAEIDSGRSGPHLILNCHLDTMPAGDESQWTVTPWELTRKDGRLYGLGMGNMKGSVAAMVHALDLLRLRKDEWTGRITLLAVSDEVAFGDDGAGYLLEAFPDFVGDALLCGEGAGFKRLAIGEKGLLWLRLETTGPVGHSSKARRGATATSSLVAALARIDELGGEPSALPAGLTGIPVAEDDFGFRLTANIGTITGGSFIGQSATEASAEIDFRVPPGMTIADLEDRVRSLVSDLPSVTVTRIKGWDANWTDLDDPMLASWQRVHRAISGRDAELCVRQPASDGSRWRTRGVPALCFGPQPYNSADIDDFAEEDETLRCVALFTGTALDYLRTGAVAQ</sequence>
<proteinExistence type="inferred from homology"/>
<comment type="caution">
    <text evidence="7">The sequence shown here is derived from an EMBL/GenBank/DDBJ whole genome shotgun (WGS) entry which is preliminary data.</text>
</comment>
<dbReference type="InterPro" id="IPR050072">
    <property type="entry name" value="Peptidase_M20A"/>
</dbReference>
<dbReference type="GO" id="GO:0046872">
    <property type="term" value="F:metal ion binding"/>
    <property type="evidence" value="ECO:0007669"/>
    <property type="project" value="UniProtKB-KW"/>
</dbReference>
<keyword evidence="3" id="KW-0479">Metal-binding</keyword>
<dbReference type="PANTHER" id="PTHR43808">
    <property type="entry name" value="ACETYLORNITHINE DEACETYLASE"/>
    <property type="match status" value="1"/>
</dbReference>
<dbReference type="Pfam" id="PF07687">
    <property type="entry name" value="M20_dimer"/>
    <property type="match status" value="1"/>
</dbReference>
<dbReference type="GO" id="GO:0016787">
    <property type="term" value="F:hydrolase activity"/>
    <property type="evidence" value="ECO:0007669"/>
    <property type="project" value="UniProtKB-KW"/>
</dbReference>
<dbReference type="Proteomes" id="UP000244893">
    <property type="component" value="Unassembled WGS sequence"/>
</dbReference>
<dbReference type="PANTHER" id="PTHR43808:SF8">
    <property type="entry name" value="PEPTIDASE M20 DIMERISATION DOMAIN-CONTAINING PROTEIN"/>
    <property type="match status" value="1"/>
</dbReference>
<evidence type="ECO:0000313" key="8">
    <source>
        <dbReference type="Proteomes" id="UP000244893"/>
    </source>
</evidence>
<reference evidence="7 8" key="1">
    <citation type="submission" date="2018-05" db="EMBL/GenBank/DDBJ databases">
        <title>Amnibacterium sp. M8JJ-5, whole genome shotgun sequence.</title>
        <authorList>
            <person name="Tuo L."/>
        </authorList>
    </citation>
    <scope>NUCLEOTIDE SEQUENCE [LARGE SCALE GENOMIC DNA]</scope>
    <source>
        <strain evidence="7 8">M8JJ-5</strain>
    </source>
</reference>
<dbReference type="EMBL" id="QEOP01000002">
    <property type="protein sequence ID" value="PVZ94512.1"/>
    <property type="molecule type" value="Genomic_DNA"/>
</dbReference>
<accession>A0A2V1HS65</accession>
<dbReference type="Pfam" id="PF01546">
    <property type="entry name" value="Peptidase_M20"/>
    <property type="match status" value="1"/>
</dbReference>
<evidence type="ECO:0000259" key="6">
    <source>
        <dbReference type="Pfam" id="PF07687"/>
    </source>
</evidence>
<evidence type="ECO:0000256" key="4">
    <source>
        <dbReference type="ARBA" id="ARBA00022801"/>
    </source>
</evidence>
<protein>
    <submittedName>
        <fullName evidence="7">Peptidase M20</fullName>
    </submittedName>
</protein>
<dbReference type="InterPro" id="IPR002933">
    <property type="entry name" value="Peptidase_M20"/>
</dbReference>
<dbReference type="RefSeq" id="WP_116757023.1">
    <property type="nucleotide sequence ID" value="NZ_JBHUEX010000001.1"/>
</dbReference>
<organism evidence="7 8">
    <name type="scientific">Amnibacterium flavum</name>
    <dbReference type="NCBI Taxonomy" id="2173173"/>
    <lineage>
        <taxon>Bacteria</taxon>
        <taxon>Bacillati</taxon>
        <taxon>Actinomycetota</taxon>
        <taxon>Actinomycetes</taxon>
        <taxon>Micrococcales</taxon>
        <taxon>Microbacteriaceae</taxon>
        <taxon>Amnibacterium</taxon>
    </lineage>
</organism>
<comment type="similarity">
    <text evidence="2">Belongs to the peptidase M20A family.</text>
</comment>
<dbReference type="InterPro" id="IPR036264">
    <property type="entry name" value="Bact_exopeptidase_dim_dom"/>
</dbReference>
<dbReference type="Gene3D" id="3.40.630.10">
    <property type="entry name" value="Zn peptidases"/>
    <property type="match status" value="1"/>
</dbReference>
<comment type="cofactor">
    <cofactor evidence="1">
        <name>Zn(2+)</name>
        <dbReference type="ChEBI" id="CHEBI:29105"/>
    </cofactor>
</comment>
<gene>
    <name evidence="7" type="ORF">DDQ50_12490</name>
</gene>
<evidence type="ECO:0000313" key="7">
    <source>
        <dbReference type="EMBL" id="PVZ94512.1"/>
    </source>
</evidence>
<dbReference type="OrthoDB" id="7055905at2"/>
<keyword evidence="4" id="KW-0378">Hydrolase</keyword>
<dbReference type="AlphaFoldDB" id="A0A2V1HS65"/>
<dbReference type="SUPFAM" id="SSF55031">
    <property type="entry name" value="Bacterial exopeptidase dimerisation domain"/>
    <property type="match status" value="1"/>
</dbReference>
<evidence type="ECO:0000256" key="1">
    <source>
        <dbReference type="ARBA" id="ARBA00001947"/>
    </source>
</evidence>
<evidence type="ECO:0000256" key="5">
    <source>
        <dbReference type="ARBA" id="ARBA00022833"/>
    </source>
</evidence>
<name>A0A2V1HS65_9MICO</name>
<dbReference type="Gene3D" id="3.30.70.360">
    <property type="match status" value="1"/>
</dbReference>
<keyword evidence="8" id="KW-1185">Reference proteome</keyword>
<dbReference type="InterPro" id="IPR011650">
    <property type="entry name" value="Peptidase_M20_dimer"/>
</dbReference>
<evidence type="ECO:0000256" key="3">
    <source>
        <dbReference type="ARBA" id="ARBA00022723"/>
    </source>
</evidence>
<feature type="domain" description="Peptidase M20 dimerisation" evidence="6">
    <location>
        <begin position="192"/>
        <end position="307"/>
    </location>
</feature>
<evidence type="ECO:0000256" key="2">
    <source>
        <dbReference type="ARBA" id="ARBA00006247"/>
    </source>
</evidence>
<dbReference type="SUPFAM" id="SSF53187">
    <property type="entry name" value="Zn-dependent exopeptidases"/>
    <property type="match status" value="1"/>
</dbReference>
<keyword evidence="5" id="KW-0862">Zinc</keyword>